<evidence type="ECO:0000313" key="3">
    <source>
        <dbReference type="Proteomes" id="UP000299102"/>
    </source>
</evidence>
<accession>A0A4C1UR05</accession>
<protein>
    <submittedName>
        <fullName evidence="2">Uncharacterized protein</fullName>
    </submittedName>
</protein>
<gene>
    <name evidence="2" type="ORF">EVAR_93548_1</name>
</gene>
<dbReference type="Proteomes" id="UP000299102">
    <property type="component" value="Unassembled WGS sequence"/>
</dbReference>
<evidence type="ECO:0000256" key="1">
    <source>
        <dbReference type="SAM" id="MobiDB-lite"/>
    </source>
</evidence>
<proteinExistence type="predicted"/>
<feature type="region of interest" description="Disordered" evidence="1">
    <location>
        <begin position="159"/>
        <end position="186"/>
    </location>
</feature>
<name>A0A4C1UR05_EUMVA</name>
<sequence length="186" mass="21072">MYCKTTDCEGDATRPFSEFGFLSISSQKRTERSRSETRPQIMGSVIDIEESSIMMRGRSTIDGSLPATPLESADYNIRPQHQIPDSPIYIPRILLSNHETPVSVLVREPRHNFNMSQIRFVPVTCKPFGPKPPRHFGDDGSLGPSKSALDFWRHEVRTPRSAANRPWEAMAQQKGDQCPTRRTNSK</sequence>
<reference evidence="2 3" key="1">
    <citation type="journal article" date="2019" name="Commun. Biol.">
        <title>The bagworm genome reveals a unique fibroin gene that provides high tensile strength.</title>
        <authorList>
            <person name="Kono N."/>
            <person name="Nakamura H."/>
            <person name="Ohtoshi R."/>
            <person name="Tomita M."/>
            <person name="Numata K."/>
            <person name="Arakawa K."/>
        </authorList>
    </citation>
    <scope>NUCLEOTIDE SEQUENCE [LARGE SCALE GENOMIC DNA]</scope>
</reference>
<dbReference type="EMBL" id="BGZK01000213">
    <property type="protein sequence ID" value="GBP28903.1"/>
    <property type="molecule type" value="Genomic_DNA"/>
</dbReference>
<comment type="caution">
    <text evidence="2">The sequence shown here is derived from an EMBL/GenBank/DDBJ whole genome shotgun (WGS) entry which is preliminary data.</text>
</comment>
<keyword evidence="3" id="KW-1185">Reference proteome</keyword>
<organism evidence="2 3">
    <name type="scientific">Eumeta variegata</name>
    <name type="common">Bagworm moth</name>
    <name type="synonym">Eumeta japonica</name>
    <dbReference type="NCBI Taxonomy" id="151549"/>
    <lineage>
        <taxon>Eukaryota</taxon>
        <taxon>Metazoa</taxon>
        <taxon>Ecdysozoa</taxon>
        <taxon>Arthropoda</taxon>
        <taxon>Hexapoda</taxon>
        <taxon>Insecta</taxon>
        <taxon>Pterygota</taxon>
        <taxon>Neoptera</taxon>
        <taxon>Endopterygota</taxon>
        <taxon>Lepidoptera</taxon>
        <taxon>Glossata</taxon>
        <taxon>Ditrysia</taxon>
        <taxon>Tineoidea</taxon>
        <taxon>Psychidae</taxon>
        <taxon>Oiketicinae</taxon>
        <taxon>Eumeta</taxon>
    </lineage>
</organism>
<dbReference type="AlphaFoldDB" id="A0A4C1UR05"/>
<evidence type="ECO:0000313" key="2">
    <source>
        <dbReference type="EMBL" id="GBP28903.1"/>
    </source>
</evidence>